<sequence length="47" mass="5454">MQASRSLFLVVRKREICANWRLGRVTTLLVTTDQDLVKQSFLTESWG</sequence>
<keyword evidence="2" id="KW-1185">Reference proteome</keyword>
<protein>
    <submittedName>
        <fullName evidence="1">Uncharacterized protein</fullName>
    </submittedName>
</protein>
<dbReference type="AlphaFoldDB" id="A0A2P5BEH4"/>
<accession>A0A2P5BEH4</accession>
<comment type="caution">
    <text evidence="1">The sequence shown here is derived from an EMBL/GenBank/DDBJ whole genome shotgun (WGS) entry which is preliminary data.</text>
</comment>
<name>A0A2P5BEH4_PARAD</name>
<evidence type="ECO:0000313" key="1">
    <source>
        <dbReference type="EMBL" id="PON47183.1"/>
    </source>
</evidence>
<evidence type="ECO:0000313" key="2">
    <source>
        <dbReference type="Proteomes" id="UP000237105"/>
    </source>
</evidence>
<dbReference type="Proteomes" id="UP000237105">
    <property type="component" value="Unassembled WGS sequence"/>
</dbReference>
<gene>
    <name evidence="1" type="ORF">PanWU01x14_245640</name>
</gene>
<organism evidence="1 2">
    <name type="scientific">Parasponia andersonii</name>
    <name type="common">Sponia andersonii</name>
    <dbReference type="NCBI Taxonomy" id="3476"/>
    <lineage>
        <taxon>Eukaryota</taxon>
        <taxon>Viridiplantae</taxon>
        <taxon>Streptophyta</taxon>
        <taxon>Embryophyta</taxon>
        <taxon>Tracheophyta</taxon>
        <taxon>Spermatophyta</taxon>
        <taxon>Magnoliopsida</taxon>
        <taxon>eudicotyledons</taxon>
        <taxon>Gunneridae</taxon>
        <taxon>Pentapetalae</taxon>
        <taxon>rosids</taxon>
        <taxon>fabids</taxon>
        <taxon>Rosales</taxon>
        <taxon>Cannabaceae</taxon>
        <taxon>Parasponia</taxon>
    </lineage>
</organism>
<proteinExistence type="predicted"/>
<dbReference type="EMBL" id="JXTB01000298">
    <property type="protein sequence ID" value="PON47183.1"/>
    <property type="molecule type" value="Genomic_DNA"/>
</dbReference>
<reference evidence="2" key="1">
    <citation type="submission" date="2016-06" db="EMBL/GenBank/DDBJ databases">
        <title>Parallel loss of symbiosis genes in relatives of nitrogen-fixing non-legume Parasponia.</title>
        <authorList>
            <person name="Van Velzen R."/>
            <person name="Holmer R."/>
            <person name="Bu F."/>
            <person name="Rutten L."/>
            <person name="Van Zeijl A."/>
            <person name="Liu W."/>
            <person name="Santuari L."/>
            <person name="Cao Q."/>
            <person name="Sharma T."/>
            <person name="Shen D."/>
            <person name="Roswanjaya Y."/>
            <person name="Wardhani T."/>
            <person name="Kalhor M.S."/>
            <person name="Jansen J."/>
            <person name="Van den Hoogen J."/>
            <person name="Gungor B."/>
            <person name="Hartog M."/>
            <person name="Hontelez J."/>
            <person name="Verver J."/>
            <person name="Yang W.-C."/>
            <person name="Schijlen E."/>
            <person name="Repin R."/>
            <person name="Schilthuizen M."/>
            <person name="Schranz E."/>
            <person name="Heidstra R."/>
            <person name="Miyata K."/>
            <person name="Fedorova E."/>
            <person name="Kohlen W."/>
            <person name="Bisseling T."/>
            <person name="Smit S."/>
            <person name="Geurts R."/>
        </authorList>
    </citation>
    <scope>NUCLEOTIDE SEQUENCE [LARGE SCALE GENOMIC DNA]</scope>
    <source>
        <strain evidence="2">cv. WU1-14</strain>
    </source>
</reference>